<evidence type="ECO:0000256" key="7">
    <source>
        <dbReference type="ARBA" id="ARBA00023242"/>
    </source>
</evidence>
<evidence type="ECO:0000256" key="2">
    <source>
        <dbReference type="ARBA" id="ARBA00004496"/>
    </source>
</evidence>
<dbReference type="OrthoDB" id="20086at2759"/>
<feature type="region of interest" description="Disordered" evidence="8">
    <location>
        <begin position="1"/>
        <end position="21"/>
    </location>
</feature>
<dbReference type="STRING" id="1071381.G8C1G9"/>
<dbReference type="GO" id="GO:0005634">
    <property type="term" value="C:nucleus"/>
    <property type="evidence" value="ECO:0007669"/>
    <property type="project" value="UniProtKB-SubCell"/>
</dbReference>
<dbReference type="GO" id="GO:0097361">
    <property type="term" value="C:cytosolic [4Fe-4S] assembly targeting complex"/>
    <property type="evidence" value="ECO:0007669"/>
    <property type="project" value="EnsemblFungi"/>
</dbReference>
<evidence type="ECO:0000256" key="6">
    <source>
        <dbReference type="ARBA" id="ARBA00022490"/>
    </source>
</evidence>
<dbReference type="eggNOG" id="KOG4774">
    <property type="taxonomic scope" value="Eukaryota"/>
</dbReference>
<evidence type="ECO:0000313" key="10">
    <source>
        <dbReference type="EMBL" id="CCE65997.1"/>
    </source>
</evidence>
<dbReference type="InterPro" id="IPR019191">
    <property type="entry name" value="Essential_protein_Yae1_N"/>
</dbReference>
<comment type="subcellular location">
    <subcellularLocation>
        <location evidence="2">Cytoplasm</location>
    </subcellularLocation>
    <subcellularLocation>
        <location evidence="1">Nucleus</location>
    </subcellularLocation>
</comment>
<organism evidence="10 11">
    <name type="scientific">Tetrapisispora phaffii (strain ATCC 24235 / CBS 4417 / NBRC 1672 / NRRL Y-8282 / UCD 70-5)</name>
    <name type="common">Yeast</name>
    <name type="synonym">Fabospora phaffii</name>
    <dbReference type="NCBI Taxonomy" id="1071381"/>
    <lineage>
        <taxon>Eukaryota</taxon>
        <taxon>Fungi</taxon>
        <taxon>Dikarya</taxon>
        <taxon>Ascomycota</taxon>
        <taxon>Saccharomycotina</taxon>
        <taxon>Saccharomycetes</taxon>
        <taxon>Saccharomycetales</taxon>
        <taxon>Saccharomycetaceae</taxon>
        <taxon>Tetrapisispora</taxon>
    </lineage>
</organism>
<dbReference type="Proteomes" id="UP000005666">
    <property type="component" value="Chromosome 15"/>
</dbReference>
<gene>
    <name evidence="10" type="primary">TPHA0O00250</name>
    <name evidence="10" type="ordered locus">TPHA_0O00250</name>
</gene>
<name>G8C1G9_TETPH</name>
<dbReference type="PANTHER" id="PTHR18829:SF0">
    <property type="entry name" value="PROTEIN YAE1 HOMOLOG"/>
    <property type="match status" value="1"/>
</dbReference>
<evidence type="ECO:0000256" key="3">
    <source>
        <dbReference type="ARBA" id="ARBA00007096"/>
    </source>
</evidence>
<dbReference type="Pfam" id="PF09811">
    <property type="entry name" value="Yae1_N"/>
    <property type="match status" value="1"/>
</dbReference>
<dbReference type="KEGG" id="tpf:TPHA_0O00250"/>
<keyword evidence="7" id="KW-0539">Nucleus</keyword>
<dbReference type="EMBL" id="HE612870">
    <property type="protein sequence ID" value="CCE65997.1"/>
    <property type="molecule type" value="Genomic_DNA"/>
</dbReference>
<dbReference type="AlphaFoldDB" id="G8C1G9"/>
<evidence type="ECO:0000256" key="8">
    <source>
        <dbReference type="SAM" id="MobiDB-lite"/>
    </source>
</evidence>
<accession>G8C1G9</accession>
<evidence type="ECO:0000256" key="5">
    <source>
        <dbReference type="ARBA" id="ARBA00018400"/>
    </source>
</evidence>
<dbReference type="GO" id="GO:0051604">
    <property type="term" value="P:protein maturation"/>
    <property type="evidence" value="ECO:0007669"/>
    <property type="project" value="EnsemblFungi"/>
</dbReference>
<dbReference type="PANTHER" id="PTHR18829">
    <property type="entry name" value="PROTEIN YAE1 HOMOLOG"/>
    <property type="match status" value="1"/>
</dbReference>
<dbReference type="RefSeq" id="XP_003688431.1">
    <property type="nucleotide sequence ID" value="XM_003688383.1"/>
</dbReference>
<keyword evidence="6" id="KW-0963">Cytoplasm</keyword>
<proteinExistence type="inferred from homology"/>
<dbReference type="HOGENOM" id="CLU_066684_2_0_1"/>
<comment type="similarity">
    <text evidence="3">Belongs to the YAE1 family.</text>
</comment>
<feature type="domain" description="Essential protein Yae1 N-terminal" evidence="9">
    <location>
        <begin position="38"/>
        <end position="76"/>
    </location>
</feature>
<sequence>MKVHDNNLDDVWGSDNSEDDNQHQYDISKLKTIHNDRGYLDGITSSKETNLQDGFNAGFPNGSNLGYRVGKILGTLQSLSYILNNQETSGKESGFSQSVRQDLVDAQQELKINKVLIKSLFDNNLDLTENSHDILEKWESKIKTYTKYYNIDF</sequence>
<dbReference type="OMA" id="CKNNEAP"/>
<reference evidence="10 11" key="1">
    <citation type="journal article" date="2011" name="Proc. Natl. Acad. Sci. U.S.A.">
        <title>Evolutionary erosion of yeast sex chromosomes by mating-type switching accidents.</title>
        <authorList>
            <person name="Gordon J.L."/>
            <person name="Armisen D."/>
            <person name="Proux-Wera E."/>
            <person name="Oheigeartaigh S.S."/>
            <person name="Byrne K.P."/>
            <person name="Wolfe K.H."/>
        </authorList>
    </citation>
    <scope>NUCLEOTIDE SEQUENCE [LARGE SCALE GENOMIC DNA]</scope>
    <source>
        <strain evidence="11">ATCC 24235 / CBS 4417 / NBRC 1672 / NRRL Y-8282 / UCD 70-5</strain>
    </source>
</reference>
<evidence type="ECO:0000256" key="1">
    <source>
        <dbReference type="ARBA" id="ARBA00004123"/>
    </source>
</evidence>
<evidence type="ECO:0000256" key="4">
    <source>
        <dbReference type="ARBA" id="ARBA00017286"/>
    </source>
</evidence>
<dbReference type="GO" id="GO:0062092">
    <property type="term" value="C:Yae1-Lto1 complex"/>
    <property type="evidence" value="ECO:0007669"/>
    <property type="project" value="EnsemblFungi"/>
</dbReference>
<dbReference type="GeneID" id="11530666"/>
<evidence type="ECO:0000313" key="11">
    <source>
        <dbReference type="Proteomes" id="UP000005666"/>
    </source>
</evidence>
<keyword evidence="11" id="KW-1185">Reference proteome</keyword>
<dbReference type="InterPro" id="IPR038881">
    <property type="entry name" value="Yae1-like"/>
</dbReference>
<dbReference type="GO" id="GO:0030674">
    <property type="term" value="F:protein-macromolecule adaptor activity"/>
    <property type="evidence" value="ECO:0007669"/>
    <property type="project" value="EnsemblFungi"/>
</dbReference>
<protein>
    <recommendedName>
        <fullName evidence="5">Protein YAE1</fullName>
    </recommendedName>
    <alternativeName>
        <fullName evidence="4">Protein yae1</fullName>
    </alternativeName>
</protein>
<evidence type="ECO:0000259" key="9">
    <source>
        <dbReference type="Pfam" id="PF09811"/>
    </source>
</evidence>